<dbReference type="Pfam" id="PF21303">
    <property type="entry name" value="TetR_C_39"/>
    <property type="match status" value="1"/>
</dbReference>
<feature type="DNA-binding region" description="H-T-H motif" evidence="3">
    <location>
        <begin position="31"/>
        <end position="50"/>
    </location>
</feature>
<protein>
    <submittedName>
        <fullName evidence="5">AcrR family transcriptional regulator</fullName>
    </submittedName>
</protein>
<dbReference type="InterPro" id="IPR023772">
    <property type="entry name" value="DNA-bd_HTH_TetR-type_CS"/>
</dbReference>
<dbReference type="InterPro" id="IPR009057">
    <property type="entry name" value="Homeodomain-like_sf"/>
</dbReference>
<evidence type="ECO:0000259" key="4">
    <source>
        <dbReference type="PROSITE" id="PS50977"/>
    </source>
</evidence>
<dbReference type="Pfam" id="PF00440">
    <property type="entry name" value="TetR_N"/>
    <property type="match status" value="1"/>
</dbReference>
<proteinExistence type="predicted"/>
<dbReference type="EMBL" id="JAGIKZ010000030">
    <property type="protein sequence ID" value="MBP2242961.1"/>
    <property type="molecule type" value="Genomic_DNA"/>
</dbReference>
<accession>A0ABS4RJB8</accession>
<evidence type="ECO:0000313" key="5">
    <source>
        <dbReference type="EMBL" id="MBP2242961.1"/>
    </source>
</evidence>
<dbReference type="PROSITE" id="PS50977">
    <property type="entry name" value="HTH_TETR_2"/>
    <property type="match status" value="1"/>
</dbReference>
<dbReference type="Gene3D" id="1.10.357.10">
    <property type="entry name" value="Tetracycline Repressor, domain 2"/>
    <property type="match status" value="1"/>
</dbReference>
<evidence type="ECO:0000256" key="2">
    <source>
        <dbReference type="ARBA" id="ARBA00023125"/>
    </source>
</evidence>
<keyword evidence="1" id="KW-0678">Repressor</keyword>
<dbReference type="PRINTS" id="PR00455">
    <property type="entry name" value="HTHTETR"/>
</dbReference>
<dbReference type="PANTHER" id="PTHR43479">
    <property type="entry name" value="ACREF/ENVCD OPERON REPRESSOR-RELATED"/>
    <property type="match status" value="1"/>
</dbReference>
<gene>
    <name evidence="5" type="ORF">J2Z40_003543</name>
</gene>
<evidence type="ECO:0000313" key="6">
    <source>
        <dbReference type="Proteomes" id="UP001519293"/>
    </source>
</evidence>
<keyword evidence="6" id="KW-1185">Reference proteome</keyword>
<dbReference type="InterPro" id="IPR050624">
    <property type="entry name" value="HTH-type_Tx_Regulator"/>
</dbReference>
<name>A0ABS4RJB8_9BACI</name>
<keyword evidence="2 3" id="KW-0238">DNA-binding</keyword>
<dbReference type="SUPFAM" id="SSF46689">
    <property type="entry name" value="Homeodomain-like"/>
    <property type="match status" value="1"/>
</dbReference>
<dbReference type="Proteomes" id="UP001519293">
    <property type="component" value="Unassembled WGS sequence"/>
</dbReference>
<reference evidence="5 6" key="1">
    <citation type="submission" date="2021-03" db="EMBL/GenBank/DDBJ databases">
        <title>Genomic Encyclopedia of Type Strains, Phase IV (KMG-IV): sequencing the most valuable type-strain genomes for metagenomic binning, comparative biology and taxonomic classification.</title>
        <authorList>
            <person name="Goeker M."/>
        </authorList>
    </citation>
    <scope>NUCLEOTIDE SEQUENCE [LARGE SCALE GENOMIC DNA]</scope>
    <source>
        <strain evidence="5 6">DSM 26675</strain>
    </source>
</reference>
<sequence>MRVIKKAEERRNEILDAADELFAQKGFDGTSTNDILNKVGIARGTLYHHFKSKEDIMDALIERYTVLLLGTAQEIAADKSIPVNERIIRVVMSLNISNENGKEIMEHIHKPQNALMHQKIQKVIINGVPPILTEIIREGIDQELFNTPYPYECMEMIVAYTNTVFDDDIVHLTNEELASRIKAFVFNVERLLGVESGSLMYMMKMFDSGNGDSDE</sequence>
<dbReference type="InterPro" id="IPR001647">
    <property type="entry name" value="HTH_TetR"/>
</dbReference>
<feature type="domain" description="HTH tetR-type" evidence="4">
    <location>
        <begin position="8"/>
        <end position="68"/>
    </location>
</feature>
<dbReference type="PANTHER" id="PTHR43479:SF11">
    <property type="entry name" value="ACREF_ENVCD OPERON REPRESSOR-RELATED"/>
    <property type="match status" value="1"/>
</dbReference>
<evidence type="ECO:0000256" key="1">
    <source>
        <dbReference type="ARBA" id="ARBA00022491"/>
    </source>
</evidence>
<evidence type="ECO:0000256" key="3">
    <source>
        <dbReference type="PROSITE-ProRule" id="PRU00335"/>
    </source>
</evidence>
<dbReference type="PROSITE" id="PS01081">
    <property type="entry name" value="HTH_TETR_1"/>
    <property type="match status" value="1"/>
</dbReference>
<dbReference type="RefSeq" id="WP_066392184.1">
    <property type="nucleotide sequence ID" value="NZ_JAGIKZ010000030.1"/>
</dbReference>
<dbReference type="InterPro" id="IPR049149">
    <property type="entry name" value="TetR/AcrR_C"/>
</dbReference>
<comment type="caution">
    <text evidence="5">The sequence shown here is derived from an EMBL/GenBank/DDBJ whole genome shotgun (WGS) entry which is preliminary data.</text>
</comment>
<organism evidence="5 6">
    <name type="scientific">Cytobacillus eiseniae</name>
    <dbReference type="NCBI Taxonomy" id="762947"/>
    <lineage>
        <taxon>Bacteria</taxon>
        <taxon>Bacillati</taxon>
        <taxon>Bacillota</taxon>
        <taxon>Bacilli</taxon>
        <taxon>Bacillales</taxon>
        <taxon>Bacillaceae</taxon>
        <taxon>Cytobacillus</taxon>
    </lineage>
</organism>